<evidence type="ECO:0000256" key="1">
    <source>
        <dbReference type="ARBA" id="ARBA00023015"/>
    </source>
</evidence>
<dbReference type="GO" id="GO:0006355">
    <property type="term" value="P:regulation of DNA-templated transcription"/>
    <property type="evidence" value="ECO:0007669"/>
    <property type="project" value="InterPro"/>
</dbReference>
<keyword evidence="3" id="KW-0804">Transcription</keyword>
<dbReference type="PROSITE" id="PS50043">
    <property type="entry name" value="HTH_LUXR_2"/>
    <property type="match status" value="1"/>
</dbReference>
<dbReference type="SMART" id="SM00421">
    <property type="entry name" value="HTH_LUXR"/>
    <property type="match status" value="1"/>
</dbReference>
<dbReference type="PANTHER" id="PTHR44688:SF16">
    <property type="entry name" value="DNA-BINDING TRANSCRIPTIONAL ACTIVATOR DEVR_DOSR"/>
    <property type="match status" value="1"/>
</dbReference>
<sequence>MSALPERVAIIANDPISGEGAAAYLRGTPRYAVMAPSEVPRADVLLVIVPEVREKTLADLARIRRTALVADVRVVLVADRIEKAELGRLGGFGLSALLYRGSATREKILDALAARAPSAEPEDARATRLADEFRTSEGEARYPRGFLDRHRHRLQSREVEILGLLADGFGTVEIADRMAYSERTIKNIISTLLVRFDLRNRSHAVAYALRTGII</sequence>
<evidence type="ECO:0000256" key="2">
    <source>
        <dbReference type="ARBA" id="ARBA00023125"/>
    </source>
</evidence>
<protein>
    <submittedName>
        <fullName evidence="5">Response regulator transcription factor</fullName>
    </submittedName>
</protein>
<proteinExistence type="predicted"/>
<dbReference type="InterPro" id="IPR016032">
    <property type="entry name" value="Sig_transdc_resp-reg_C-effctor"/>
</dbReference>
<evidence type="ECO:0000256" key="3">
    <source>
        <dbReference type="ARBA" id="ARBA00023163"/>
    </source>
</evidence>
<evidence type="ECO:0000313" key="6">
    <source>
        <dbReference type="Proteomes" id="UP000526734"/>
    </source>
</evidence>
<dbReference type="Pfam" id="PF00196">
    <property type="entry name" value="GerE"/>
    <property type="match status" value="1"/>
</dbReference>
<dbReference type="SUPFAM" id="SSF46894">
    <property type="entry name" value="C-terminal effector domain of the bipartite response regulators"/>
    <property type="match status" value="1"/>
</dbReference>
<dbReference type="InterPro" id="IPR036388">
    <property type="entry name" value="WH-like_DNA-bd_sf"/>
</dbReference>
<evidence type="ECO:0000259" key="4">
    <source>
        <dbReference type="PROSITE" id="PS50043"/>
    </source>
</evidence>
<organism evidence="5 6">
    <name type="scientific">Amycolatopsis dendrobii</name>
    <dbReference type="NCBI Taxonomy" id="2760662"/>
    <lineage>
        <taxon>Bacteria</taxon>
        <taxon>Bacillati</taxon>
        <taxon>Actinomycetota</taxon>
        <taxon>Actinomycetes</taxon>
        <taxon>Pseudonocardiales</taxon>
        <taxon>Pseudonocardiaceae</taxon>
        <taxon>Amycolatopsis</taxon>
    </lineage>
</organism>
<dbReference type="GO" id="GO:0003677">
    <property type="term" value="F:DNA binding"/>
    <property type="evidence" value="ECO:0007669"/>
    <property type="project" value="UniProtKB-KW"/>
</dbReference>
<dbReference type="PRINTS" id="PR00038">
    <property type="entry name" value="HTHLUXR"/>
</dbReference>
<dbReference type="PANTHER" id="PTHR44688">
    <property type="entry name" value="DNA-BINDING TRANSCRIPTIONAL ACTIVATOR DEVR_DOSR"/>
    <property type="match status" value="1"/>
</dbReference>
<dbReference type="AlphaFoldDB" id="A0A7W3VU13"/>
<name>A0A7W3VU13_9PSEU</name>
<dbReference type="RefSeq" id="WP_182890161.1">
    <property type="nucleotide sequence ID" value="NZ_JACGZW010000002.1"/>
</dbReference>
<dbReference type="CDD" id="cd06170">
    <property type="entry name" value="LuxR_C_like"/>
    <property type="match status" value="1"/>
</dbReference>
<dbReference type="EMBL" id="JACGZW010000002">
    <property type="protein sequence ID" value="MBB1153049.1"/>
    <property type="molecule type" value="Genomic_DNA"/>
</dbReference>
<keyword evidence="6" id="KW-1185">Reference proteome</keyword>
<accession>A0A7W3VU13</accession>
<gene>
    <name evidence="5" type="ORF">H4281_07900</name>
</gene>
<evidence type="ECO:0000313" key="5">
    <source>
        <dbReference type="EMBL" id="MBB1153049.1"/>
    </source>
</evidence>
<dbReference type="Proteomes" id="UP000526734">
    <property type="component" value="Unassembled WGS sequence"/>
</dbReference>
<dbReference type="Gene3D" id="1.10.10.10">
    <property type="entry name" value="Winged helix-like DNA-binding domain superfamily/Winged helix DNA-binding domain"/>
    <property type="match status" value="1"/>
</dbReference>
<reference evidence="5 6" key="1">
    <citation type="submission" date="2020-08" db="EMBL/GenBank/DDBJ databases">
        <title>Amycolatopsis sp. nov. DR6-1 isolated from Dendrobium heterocarpum.</title>
        <authorList>
            <person name="Tedsree N."/>
            <person name="Kuncharoen N."/>
            <person name="Likhitwitayawuid K."/>
            <person name="Tanasupawat S."/>
        </authorList>
    </citation>
    <scope>NUCLEOTIDE SEQUENCE [LARGE SCALE GENOMIC DNA]</scope>
    <source>
        <strain evidence="5 6">DR6-1</strain>
    </source>
</reference>
<dbReference type="InterPro" id="IPR000792">
    <property type="entry name" value="Tscrpt_reg_LuxR_C"/>
</dbReference>
<keyword evidence="1" id="KW-0805">Transcription regulation</keyword>
<keyword evidence="2" id="KW-0238">DNA-binding</keyword>
<feature type="domain" description="HTH luxR-type" evidence="4">
    <location>
        <begin position="147"/>
        <end position="212"/>
    </location>
</feature>
<comment type="caution">
    <text evidence="5">The sequence shown here is derived from an EMBL/GenBank/DDBJ whole genome shotgun (WGS) entry which is preliminary data.</text>
</comment>